<dbReference type="SMART" id="SM00116">
    <property type="entry name" value="CBS"/>
    <property type="match status" value="2"/>
</dbReference>
<evidence type="ECO:0000259" key="4">
    <source>
        <dbReference type="PROSITE" id="PS51371"/>
    </source>
</evidence>
<feature type="domain" description="CBS" evidence="4">
    <location>
        <begin position="348"/>
        <end position="404"/>
    </location>
</feature>
<dbReference type="RefSeq" id="WP_187595819.1">
    <property type="nucleotide sequence ID" value="NZ_CP060714.1"/>
</dbReference>
<evidence type="ECO:0000313" key="5">
    <source>
        <dbReference type="EMBL" id="QNN55546.1"/>
    </source>
</evidence>
<gene>
    <name evidence="5" type="ORF">H9K76_12855</name>
</gene>
<feature type="transmembrane region" description="Helical" evidence="3">
    <location>
        <begin position="128"/>
        <end position="150"/>
    </location>
</feature>
<feature type="transmembrane region" description="Helical" evidence="3">
    <location>
        <begin position="54"/>
        <end position="73"/>
    </location>
</feature>
<reference evidence="5 6" key="1">
    <citation type="submission" date="2020-08" db="EMBL/GenBank/DDBJ databases">
        <title>Genome sequence of Diaphorobacter ruginosibacter DSM 27467T.</title>
        <authorList>
            <person name="Hyun D.-W."/>
            <person name="Bae J.-W."/>
        </authorList>
    </citation>
    <scope>NUCLEOTIDE SEQUENCE [LARGE SCALE GENOMIC DNA]</scope>
    <source>
        <strain evidence="5 6">DSM 27467</strain>
    </source>
</reference>
<dbReference type="InterPro" id="IPR046342">
    <property type="entry name" value="CBS_dom_sf"/>
</dbReference>
<evidence type="ECO:0000256" key="3">
    <source>
        <dbReference type="SAM" id="Phobius"/>
    </source>
</evidence>
<dbReference type="PANTHER" id="PTHR33741:SF5">
    <property type="entry name" value="TRANSMEMBRANE PROTEIN DDB_G0269096-RELATED"/>
    <property type="match status" value="1"/>
</dbReference>
<accession>A0A7G9RIX1</accession>
<dbReference type="Proteomes" id="UP000515811">
    <property type="component" value="Chromosome"/>
</dbReference>
<keyword evidence="6" id="KW-1185">Reference proteome</keyword>
<feature type="domain" description="CBS" evidence="4">
    <location>
        <begin position="266"/>
        <end position="322"/>
    </location>
</feature>
<dbReference type="Gene3D" id="3.10.580.10">
    <property type="entry name" value="CBS-domain"/>
    <property type="match status" value="1"/>
</dbReference>
<dbReference type="PROSITE" id="PS51371">
    <property type="entry name" value="CBS"/>
    <property type="match status" value="2"/>
</dbReference>
<keyword evidence="1" id="KW-0129">CBS domain</keyword>
<sequence length="404" mass="42800">MTTPSSSPSRSGDPADSSRANPSDDPVPVLPGRVWLRRFMPAPVQVDRKERLRMLLGIVLAVGIIAICAQLWGLLHPPGLWMVASLAASSVLVIGLPSSPLAQPWAVVAGSVVSAAIGVVVAHFVSPLILAAALAVGLAVGVMLLLRSLHPPGASLALLAVLEPATHTGRYLGFVLFDVLLLVLIGIVYNRLTGRAYPHEKPAEKTAAAAAGGKHSPFTTADLDAALKSYNGVLDISRGDLERLMEHAAKAAFQRTLGDLRCRHIMSSPVHAIDESASLAEGWALMQEHAVKALPVVDAEQAVIGIITTTDLLYHEFAPEEKAGLGQRLRSLISRRGAKKAQHIGAVMSSPVQVAGMDQHVMDLVPMFSAKGRRHVPIVDDENRLIGIISQTDVIKTLADALTP</sequence>
<dbReference type="KEGG" id="drg:H9K76_12855"/>
<keyword evidence="3" id="KW-0472">Membrane</keyword>
<evidence type="ECO:0000256" key="1">
    <source>
        <dbReference type="PROSITE-ProRule" id="PRU00703"/>
    </source>
</evidence>
<feature type="compositionally biased region" description="Polar residues" evidence="2">
    <location>
        <begin position="1"/>
        <end position="10"/>
    </location>
</feature>
<dbReference type="CDD" id="cd04600">
    <property type="entry name" value="CBS_pair_HPP_assoc"/>
    <property type="match status" value="1"/>
</dbReference>
<organism evidence="5 6">
    <name type="scientific">Diaphorobacter ruginosibacter</name>
    <dbReference type="NCBI Taxonomy" id="1715720"/>
    <lineage>
        <taxon>Bacteria</taxon>
        <taxon>Pseudomonadati</taxon>
        <taxon>Pseudomonadota</taxon>
        <taxon>Betaproteobacteria</taxon>
        <taxon>Burkholderiales</taxon>
        <taxon>Comamonadaceae</taxon>
        <taxon>Diaphorobacter</taxon>
    </lineage>
</organism>
<name>A0A7G9RIX1_9BURK</name>
<dbReference type="InterPro" id="IPR007065">
    <property type="entry name" value="HPP"/>
</dbReference>
<dbReference type="Pfam" id="PF00571">
    <property type="entry name" value="CBS"/>
    <property type="match status" value="2"/>
</dbReference>
<keyword evidence="3" id="KW-1133">Transmembrane helix</keyword>
<dbReference type="SUPFAM" id="SSF54631">
    <property type="entry name" value="CBS-domain pair"/>
    <property type="match status" value="1"/>
</dbReference>
<feature type="transmembrane region" description="Helical" evidence="3">
    <location>
        <begin position="104"/>
        <end position="122"/>
    </location>
</feature>
<feature type="region of interest" description="Disordered" evidence="2">
    <location>
        <begin position="1"/>
        <end position="26"/>
    </location>
</feature>
<feature type="transmembrane region" description="Helical" evidence="3">
    <location>
        <begin position="171"/>
        <end position="189"/>
    </location>
</feature>
<dbReference type="Pfam" id="PF04982">
    <property type="entry name" value="TM_HPP"/>
    <property type="match status" value="1"/>
</dbReference>
<dbReference type="PANTHER" id="PTHR33741">
    <property type="entry name" value="TRANSMEMBRANE PROTEIN DDB_G0269096-RELATED"/>
    <property type="match status" value="1"/>
</dbReference>
<evidence type="ECO:0000313" key="6">
    <source>
        <dbReference type="Proteomes" id="UP000515811"/>
    </source>
</evidence>
<dbReference type="AlphaFoldDB" id="A0A7G9RIX1"/>
<evidence type="ECO:0000256" key="2">
    <source>
        <dbReference type="SAM" id="MobiDB-lite"/>
    </source>
</evidence>
<dbReference type="InterPro" id="IPR058581">
    <property type="entry name" value="TM_HPP"/>
</dbReference>
<protein>
    <submittedName>
        <fullName evidence="5">HPP family protein</fullName>
    </submittedName>
</protein>
<dbReference type="EMBL" id="CP060714">
    <property type="protein sequence ID" value="QNN55546.1"/>
    <property type="molecule type" value="Genomic_DNA"/>
</dbReference>
<proteinExistence type="predicted"/>
<keyword evidence="3" id="KW-0812">Transmembrane</keyword>
<dbReference type="InterPro" id="IPR000644">
    <property type="entry name" value="CBS_dom"/>
</dbReference>